<feature type="chain" id="PRO_5011719033" evidence="1">
    <location>
        <begin position="30"/>
        <end position="319"/>
    </location>
</feature>
<dbReference type="RefSeq" id="WP_091369366.1">
    <property type="nucleotide sequence ID" value="NZ_FNDV01000003.1"/>
</dbReference>
<protein>
    <submittedName>
        <fullName evidence="2">Uncharacterized protein</fullName>
    </submittedName>
</protein>
<evidence type="ECO:0000313" key="2">
    <source>
        <dbReference type="EMBL" id="SDN97732.1"/>
    </source>
</evidence>
<reference evidence="3" key="1">
    <citation type="submission" date="2016-10" db="EMBL/GenBank/DDBJ databases">
        <authorList>
            <person name="Varghese N."/>
            <person name="Submissions S."/>
        </authorList>
    </citation>
    <scope>NUCLEOTIDE SEQUENCE [LARGE SCALE GENOMIC DNA]</scope>
    <source>
        <strain evidence="3">IBRC-M 10655</strain>
    </source>
</reference>
<accession>A0A1H0FT45</accession>
<proteinExistence type="predicted"/>
<dbReference type="STRING" id="504798.SAMN05421871_103374"/>
<dbReference type="EMBL" id="FNJB01000001">
    <property type="protein sequence ID" value="SDN97732.1"/>
    <property type="molecule type" value="Genomic_DNA"/>
</dbReference>
<evidence type="ECO:0000256" key="1">
    <source>
        <dbReference type="SAM" id="SignalP"/>
    </source>
</evidence>
<evidence type="ECO:0000313" key="3">
    <source>
        <dbReference type="Proteomes" id="UP000199651"/>
    </source>
</evidence>
<keyword evidence="1" id="KW-0732">Signal</keyword>
<name>A0A1H0FT45_9PSEU</name>
<gene>
    <name evidence="2" type="ORF">SAMN05192558_101497</name>
</gene>
<feature type="signal peptide" evidence="1">
    <location>
        <begin position="1"/>
        <end position="29"/>
    </location>
</feature>
<sequence>MRFKRTITAAVASAAALTLAMGLTQSASAAEGFVGRFTDLTDPSMNFELQLLSTHVPQGIAYWDGDGGAARFFVTHYEPSNPSNSRLAVHGADGTYFKNVRIGGGHVGGVVAWRHWLYTVDTDGDGEAHLRIYRLSDIGTTKNLEHLPLRGYWKMPDDSGAFVTISGDTLYFGTHTKDKTYQEHGRLYTWPMDPNTGDPASRPENSWGIPGNVQGLVVTENFFVFSQSWDRDCWSRITVRTRGEGFASDRFIYTHAMSEGIVNAAGTLYVNFESAADYYSGARNIVKQPRYGPLSTIIYDIRDHGRTLGNRSPNECDEE</sequence>
<organism evidence="2 3">
    <name type="scientific">Actinokineospora alba</name>
    <dbReference type="NCBI Taxonomy" id="504798"/>
    <lineage>
        <taxon>Bacteria</taxon>
        <taxon>Bacillati</taxon>
        <taxon>Actinomycetota</taxon>
        <taxon>Actinomycetes</taxon>
        <taxon>Pseudonocardiales</taxon>
        <taxon>Pseudonocardiaceae</taxon>
        <taxon>Actinokineospora</taxon>
    </lineage>
</organism>
<dbReference type="AlphaFoldDB" id="A0A1H0FT45"/>
<keyword evidence="3" id="KW-1185">Reference proteome</keyword>
<dbReference type="Proteomes" id="UP000199651">
    <property type="component" value="Unassembled WGS sequence"/>
</dbReference>
<dbReference type="OrthoDB" id="5380360at2"/>